<comment type="caution">
    <text evidence="1">The sequence shown here is derived from an EMBL/GenBank/DDBJ whole genome shotgun (WGS) entry which is preliminary data.</text>
</comment>
<evidence type="ECO:0000313" key="1">
    <source>
        <dbReference type="EMBL" id="EGQ12260.1"/>
    </source>
</evidence>
<dbReference type="Proteomes" id="UP000007820">
    <property type="component" value="Unassembled WGS sequence"/>
</dbReference>
<reference evidence="1 2" key="1">
    <citation type="submission" date="2011-04" db="EMBL/GenBank/DDBJ databases">
        <authorList>
            <person name="Muzny D."/>
            <person name="Qin X."/>
            <person name="Deng J."/>
            <person name="Jiang H."/>
            <person name="Liu Y."/>
            <person name="Qu J."/>
            <person name="Song X.-Z."/>
            <person name="Zhang L."/>
            <person name="Thornton R."/>
            <person name="Coyle M."/>
            <person name="Francisco L."/>
            <person name="Jackson L."/>
            <person name="Javaid M."/>
            <person name="Korchina V."/>
            <person name="Kovar C."/>
            <person name="Mata R."/>
            <person name="Mathew T."/>
            <person name="Ngo R."/>
            <person name="Nguyen L."/>
            <person name="Nguyen N."/>
            <person name="Okwuonu G."/>
            <person name="Ongeri F."/>
            <person name="Pham C."/>
            <person name="Simmons D."/>
            <person name="Wilczek-Boney K."/>
            <person name="Hale W."/>
            <person name="Jakkamsetti A."/>
            <person name="Pham P."/>
            <person name="Ruth R."/>
            <person name="San Lucas F."/>
            <person name="Warren J."/>
            <person name="Zhang J."/>
            <person name="Zhao Z."/>
            <person name="Zhou C."/>
            <person name="Zhu D."/>
            <person name="Lee S."/>
            <person name="Bess C."/>
            <person name="Blankenburg K."/>
            <person name="Forbes L."/>
            <person name="Fu Q."/>
            <person name="Gubbala S."/>
            <person name="Hirani K."/>
            <person name="Jayaseelan J.C."/>
            <person name="Lara F."/>
            <person name="Munidasa M."/>
            <person name="Palculict T."/>
            <person name="Patil S."/>
            <person name="Pu L.-L."/>
            <person name="Saada N."/>
            <person name="Tang L."/>
            <person name="Weissenberger G."/>
            <person name="Zhu Y."/>
            <person name="Hemphill L."/>
            <person name="Shang Y."/>
            <person name="Youmans B."/>
            <person name="Ayvaz T."/>
            <person name="Ross M."/>
            <person name="Santibanez J."/>
            <person name="Aqrawi P."/>
            <person name="Gross S."/>
            <person name="Joshi V."/>
            <person name="Fowler G."/>
            <person name="Nazareth L."/>
            <person name="Reid J."/>
            <person name="Worley K."/>
            <person name="Petrosino J."/>
            <person name="Highlander S."/>
            <person name="Gibbs R."/>
        </authorList>
    </citation>
    <scope>NUCLEOTIDE SEQUENCE [LARGE SCALE GENOMIC DNA]</scope>
    <source>
        <strain evidence="1 2">DSM 3688</strain>
    </source>
</reference>
<name>F9D6F1_PREDD</name>
<accession>F9D6F1</accession>
<proteinExistence type="predicted"/>
<dbReference type="AlphaFoldDB" id="F9D6F1"/>
<sequence>MNYCIIALRFNFTLNLSHWFYHRFDEDIIKVVMRYIKYGDHLYYIILLKRVPL</sequence>
<evidence type="ECO:0000313" key="2">
    <source>
        <dbReference type="Proteomes" id="UP000007820"/>
    </source>
</evidence>
<gene>
    <name evidence="1" type="ORF">HMPREF9136_2429</name>
</gene>
<organism evidence="1 2">
    <name type="scientific">Prevotella dentalis (strain ATCC 49559 / DSM 3688 / JCM 13448 / NCTC 12043 / ES 2772)</name>
    <name type="common">Mitsuokella dentalis</name>
    <dbReference type="NCBI Taxonomy" id="908937"/>
    <lineage>
        <taxon>Bacteria</taxon>
        <taxon>Pseudomonadati</taxon>
        <taxon>Bacteroidota</taxon>
        <taxon>Bacteroidia</taxon>
        <taxon>Bacteroidales</taxon>
        <taxon>Prevotellaceae</taxon>
        <taxon>Prevotella</taxon>
    </lineage>
</organism>
<protein>
    <submittedName>
        <fullName evidence="1">Uncharacterized protein</fullName>
    </submittedName>
</protein>
<dbReference type="EMBL" id="AFPW01000044">
    <property type="protein sequence ID" value="EGQ12260.1"/>
    <property type="molecule type" value="Genomic_DNA"/>
</dbReference>